<evidence type="ECO:0000313" key="2">
    <source>
        <dbReference type="EMBL" id="KAK4141392.1"/>
    </source>
</evidence>
<comment type="caution">
    <text evidence="2">The sequence shown here is derived from an EMBL/GenBank/DDBJ whole genome shotgun (WGS) entry which is preliminary data.</text>
</comment>
<dbReference type="GeneID" id="87814592"/>
<evidence type="ECO:0000313" key="3">
    <source>
        <dbReference type="Proteomes" id="UP001302676"/>
    </source>
</evidence>
<dbReference type="Pfam" id="PF01636">
    <property type="entry name" value="APH"/>
    <property type="match status" value="1"/>
</dbReference>
<reference evidence="2" key="2">
    <citation type="submission" date="2023-05" db="EMBL/GenBank/DDBJ databases">
        <authorList>
            <consortium name="Lawrence Berkeley National Laboratory"/>
            <person name="Steindorff A."/>
            <person name="Hensen N."/>
            <person name="Bonometti L."/>
            <person name="Westerberg I."/>
            <person name="Brannstrom I.O."/>
            <person name="Guillou S."/>
            <person name="Cros-Aarteil S."/>
            <person name="Calhoun S."/>
            <person name="Haridas S."/>
            <person name="Kuo A."/>
            <person name="Mondo S."/>
            <person name="Pangilinan J."/>
            <person name="Riley R."/>
            <person name="Labutti K."/>
            <person name="Andreopoulos B."/>
            <person name="Lipzen A."/>
            <person name="Chen C."/>
            <person name="Yanf M."/>
            <person name="Daum C."/>
            <person name="Ng V."/>
            <person name="Clum A."/>
            <person name="Ohm R."/>
            <person name="Martin F."/>
            <person name="Silar P."/>
            <person name="Natvig D."/>
            <person name="Lalanne C."/>
            <person name="Gautier V."/>
            <person name="Ament-Velasquez S.L."/>
            <person name="Kruys A."/>
            <person name="Hutchinson M.I."/>
            <person name="Powell A.J."/>
            <person name="Barry K."/>
            <person name="Miller A.N."/>
            <person name="Grigoriev I.V."/>
            <person name="Debuchy R."/>
            <person name="Gladieux P."/>
            <person name="Thoren M.H."/>
            <person name="Johannesson H."/>
        </authorList>
    </citation>
    <scope>NUCLEOTIDE SEQUENCE</scope>
    <source>
        <strain evidence="2">CBS 141.50</strain>
    </source>
</reference>
<accession>A0AAN6UY74</accession>
<feature type="domain" description="Aminoglycoside phosphotransferase" evidence="1">
    <location>
        <begin position="141"/>
        <end position="267"/>
    </location>
</feature>
<dbReference type="EMBL" id="MU853612">
    <property type="protein sequence ID" value="KAK4141392.1"/>
    <property type="molecule type" value="Genomic_DNA"/>
</dbReference>
<name>A0AAN6UY74_9PEZI</name>
<dbReference type="SUPFAM" id="SSF56112">
    <property type="entry name" value="Protein kinase-like (PK-like)"/>
    <property type="match status" value="1"/>
</dbReference>
<dbReference type="InterPro" id="IPR002575">
    <property type="entry name" value="Aminoglycoside_PTrfase"/>
</dbReference>
<gene>
    <name evidence="2" type="ORF">C8A04DRAFT_14139</name>
</gene>
<dbReference type="Proteomes" id="UP001302676">
    <property type="component" value="Unassembled WGS sequence"/>
</dbReference>
<evidence type="ECO:0000259" key="1">
    <source>
        <dbReference type="Pfam" id="PF01636"/>
    </source>
</evidence>
<proteinExistence type="predicted"/>
<sequence length="335" mass="37881">MDNSMARLRAYQISQFFSPDDRPTQQECDEFAEHATGQKSTPTLVQGGSSYTVVTGNFVIQFRAPNAGLDLEFLRHVEQAYQGFMPSHSDLGRFKGLWVYKMRNVGGVSFYLARDSLYANGCLLLLQTISDFARFFASPWHNTPKTTPLPDRHLLLTKYTTQLSHLSSGFPARFHPILNRLIPRLPDILSEDWPLVSNHIDLLENNIHADPATGKLTGICDWADAEIRPFGMSLGGVENILGIPKWVKETGRTDHVYHANHRELRGLFYQELYEAMGDVLDRDRERVETARLVGLFLGNAWRYDGDGKQLPAGEEEHGLQYVDAVLRGTCDGYCM</sequence>
<reference evidence="2" key="1">
    <citation type="journal article" date="2023" name="Mol. Phylogenet. Evol.">
        <title>Genome-scale phylogeny and comparative genomics of the fungal order Sordariales.</title>
        <authorList>
            <person name="Hensen N."/>
            <person name="Bonometti L."/>
            <person name="Westerberg I."/>
            <person name="Brannstrom I.O."/>
            <person name="Guillou S."/>
            <person name="Cros-Aarteil S."/>
            <person name="Calhoun S."/>
            <person name="Haridas S."/>
            <person name="Kuo A."/>
            <person name="Mondo S."/>
            <person name="Pangilinan J."/>
            <person name="Riley R."/>
            <person name="LaButti K."/>
            <person name="Andreopoulos B."/>
            <person name="Lipzen A."/>
            <person name="Chen C."/>
            <person name="Yan M."/>
            <person name="Daum C."/>
            <person name="Ng V."/>
            <person name="Clum A."/>
            <person name="Steindorff A."/>
            <person name="Ohm R.A."/>
            <person name="Martin F."/>
            <person name="Silar P."/>
            <person name="Natvig D.O."/>
            <person name="Lalanne C."/>
            <person name="Gautier V."/>
            <person name="Ament-Velasquez S.L."/>
            <person name="Kruys A."/>
            <person name="Hutchinson M.I."/>
            <person name="Powell A.J."/>
            <person name="Barry K."/>
            <person name="Miller A.N."/>
            <person name="Grigoriev I.V."/>
            <person name="Debuchy R."/>
            <person name="Gladieux P."/>
            <person name="Hiltunen Thoren M."/>
            <person name="Johannesson H."/>
        </authorList>
    </citation>
    <scope>NUCLEOTIDE SEQUENCE</scope>
    <source>
        <strain evidence="2">CBS 141.50</strain>
    </source>
</reference>
<dbReference type="AlphaFoldDB" id="A0AAN6UY74"/>
<protein>
    <recommendedName>
        <fullName evidence="1">Aminoglycoside phosphotransferase domain-containing protein</fullName>
    </recommendedName>
</protein>
<keyword evidence="3" id="KW-1185">Reference proteome</keyword>
<organism evidence="2 3">
    <name type="scientific">Dichotomopilus funicola</name>
    <dbReference type="NCBI Taxonomy" id="1934379"/>
    <lineage>
        <taxon>Eukaryota</taxon>
        <taxon>Fungi</taxon>
        <taxon>Dikarya</taxon>
        <taxon>Ascomycota</taxon>
        <taxon>Pezizomycotina</taxon>
        <taxon>Sordariomycetes</taxon>
        <taxon>Sordariomycetidae</taxon>
        <taxon>Sordariales</taxon>
        <taxon>Chaetomiaceae</taxon>
        <taxon>Dichotomopilus</taxon>
    </lineage>
</organism>
<dbReference type="InterPro" id="IPR011009">
    <property type="entry name" value="Kinase-like_dom_sf"/>
</dbReference>
<dbReference type="RefSeq" id="XP_062634763.1">
    <property type="nucleotide sequence ID" value="XM_062777979.1"/>
</dbReference>